<feature type="compositionally biased region" description="Basic and acidic residues" evidence="1">
    <location>
        <begin position="126"/>
        <end position="158"/>
    </location>
</feature>
<feature type="compositionally biased region" description="Low complexity" evidence="1">
    <location>
        <begin position="24"/>
        <end position="35"/>
    </location>
</feature>
<feature type="compositionally biased region" description="Pro residues" evidence="1">
    <location>
        <begin position="39"/>
        <end position="53"/>
    </location>
</feature>
<dbReference type="AlphaFoldDB" id="A0A084ALJ9"/>
<reference evidence="2 3" key="1">
    <citation type="journal article" date="2014" name="BMC Genomics">
        <title>Comparative genome sequencing reveals chemotype-specific gene clusters in the toxigenic black mold Stachybotrys.</title>
        <authorList>
            <person name="Semeiks J."/>
            <person name="Borek D."/>
            <person name="Otwinowski Z."/>
            <person name="Grishin N.V."/>
        </authorList>
    </citation>
    <scope>NUCLEOTIDE SEQUENCE [LARGE SCALE GENOMIC DNA]</scope>
    <source>
        <strain evidence="3">CBS 109288 / IBT 7711</strain>
    </source>
</reference>
<dbReference type="Proteomes" id="UP000028045">
    <property type="component" value="Unassembled WGS sequence"/>
</dbReference>
<feature type="compositionally biased region" description="Low complexity" evidence="1">
    <location>
        <begin position="69"/>
        <end position="78"/>
    </location>
</feature>
<dbReference type="HOGENOM" id="CLU_855739_0_0_1"/>
<dbReference type="EMBL" id="KL648668">
    <property type="protein sequence ID" value="KEY66178.1"/>
    <property type="molecule type" value="Genomic_DNA"/>
</dbReference>
<proteinExistence type="predicted"/>
<evidence type="ECO:0000313" key="3">
    <source>
        <dbReference type="Proteomes" id="UP000028045"/>
    </source>
</evidence>
<feature type="region of interest" description="Disordered" evidence="1">
    <location>
        <begin position="175"/>
        <end position="207"/>
    </location>
</feature>
<sequence length="325" mass="35781">MIVVGRRPSAESVESRVPPKAHGPRPASHHPSPQHQPRHPPLLPRGPAHPPPDALDAVERAGVEGGPGPAAVPRVVGPRRPHGDGQVAEAAHVRHARPVAARERLGRSPRGPAVGRPRRVVRRAGGRREVAAHRDAVRRVPEPHREDARRRRARDLGVRHPPGVAVAAVEDAARVHAARRQVPPPRRRRDASAARREAKLALERRRHPARVDNRPALPAVRRLHQPEHPVHGVADRQPALRRLKVEAVVEGRRLRVGEDARPGVAAVRRRVDARVGAGPDGQDHGAVRRPCLHVAELDLRVVGRQRRADRRPCRAAVERLEHRAS</sequence>
<gene>
    <name evidence="2" type="ORF">S7711_07635</name>
</gene>
<keyword evidence="3" id="KW-1185">Reference proteome</keyword>
<protein>
    <submittedName>
        <fullName evidence="2">Uncharacterized protein</fullName>
    </submittedName>
</protein>
<organism evidence="2 3">
    <name type="scientific">Stachybotrys chartarum (strain CBS 109288 / IBT 7711)</name>
    <name type="common">Toxic black mold</name>
    <name type="synonym">Stilbospora chartarum</name>
    <dbReference type="NCBI Taxonomy" id="1280523"/>
    <lineage>
        <taxon>Eukaryota</taxon>
        <taxon>Fungi</taxon>
        <taxon>Dikarya</taxon>
        <taxon>Ascomycota</taxon>
        <taxon>Pezizomycotina</taxon>
        <taxon>Sordariomycetes</taxon>
        <taxon>Hypocreomycetidae</taxon>
        <taxon>Hypocreales</taxon>
        <taxon>Stachybotryaceae</taxon>
        <taxon>Stachybotrys</taxon>
    </lineage>
</organism>
<feature type="region of interest" description="Disordered" evidence="1">
    <location>
        <begin position="1"/>
        <end position="160"/>
    </location>
</feature>
<name>A0A084ALJ9_STACB</name>
<accession>A0A084ALJ9</accession>
<evidence type="ECO:0000256" key="1">
    <source>
        <dbReference type="SAM" id="MobiDB-lite"/>
    </source>
</evidence>
<feature type="compositionally biased region" description="Basic residues" evidence="1">
    <location>
        <begin position="116"/>
        <end position="125"/>
    </location>
</feature>
<feature type="compositionally biased region" description="Basic and acidic residues" evidence="1">
    <location>
        <begin position="190"/>
        <end position="207"/>
    </location>
</feature>
<evidence type="ECO:0000313" key="2">
    <source>
        <dbReference type="EMBL" id="KEY66178.1"/>
    </source>
</evidence>